<reference evidence="1" key="1">
    <citation type="submission" date="2021-02" db="EMBL/GenBank/DDBJ databases">
        <authorList>
            <person name="Nowell W R."/>
        </authorList>
    </citation>
    <scope>NUCLEOTIDE SEQUENCE</scope>
</reference>
<evidence type="ECO:0000313" key="2">
    <source>
        <dbReference type="Proteomes" id="UP000681967"/>
    </source>
</evidence>
<name>A0A8S3EH76_9BILA</name>
<accession>A0A8S3EH76</accession>
<comment type="caution">
    <text evidence="1">The sequence shown here is derived from an EMBL/GenBank/DDBJ whole genome shotgun (WGS) entry which is preliminary data.</text>
</comment>
<dbReference type="EMBL" id="CAJOBH010232251">
    <property type="protein sequence ID" value="CAF5076072.1"/>
    <property type="molecule type" value="Genomic_DNA"/>
</dbReference>
<dbReference type="AlphaFoldDB" id="A0A8S3EH76"/>
<organism evidence="1 2">
    <name type="scientific">Rotaria magnacalcarata</name>
    <dbReference type="NCBI Taxonomy" id="392030"/>
    <lineage>
        <taxon>Eukaryota</taxon>
        <taxon>Metazoa</taxon>
        <taxon>Spiralia</taxon>
        <taxon>Gnathifera</taxon>
        <taxon>Rotifera</taxon>
        <taxon>Eurotatoria</taxon>
        <taxon>Bdelloidea</taxon>
        <taxon>Philodinida</taxon>
        <taxon>Philodinidae</taxon>
        <taxon>Rotaria</taxon>
    </lineage>
</organism>
<sequence length="101" mass="11194">MSNEFLMPRLAGLSHMFAGKDDDERTALNRQLAAETKVIQDKVKALIEERKIVYATMVETERTKLKIYLNSIGGPAEENQKAIEEASALIASNKLTSSPTI</sequence>
<gene>
    <name evidence="1" type="ORF">BYL167_LOCUS61274</name>
</gene>
<evidence type="ECO:0000313" key="1">
    <source>
        <dbReference type="EMBL" id="CAF5076072.1"/>
    </source>
</evidence>
<proteinExistence type="predicted"/>
<protein>
    <submittedName>
        <fullName evidence="1">Uncharacterized protein</fullName>
    </submittedName>
</protein>
<dbReference type="Proteomes" id="UP000681967">
    <property type="component" value="Unassembled WGS sequence"/>
</dbReference>